<dbReference type="Pfam" id="PF13490">
    <property type="entry name" value="zf-HC2"/>
    <property type="match status" value="1"/>
</dbReference>
<evidence type="ECO:0000256" key="3">
    <source>
        <dbReference type="SAM" id="Phobius"/>
    </source>
</evidence>
<dbReference type="Gene3D" id="1.10.10.1320">
    <property type="entry name" value="Anti-sigma factor, zinc-finger domain"/>
    <property type="match status" value="1"/>
</dbReference>
<feature type="domain" description="Putative zinc-finger" evidence="4">
    <location>
        <begin position="14"/>
        <end position="39"/>
    </location>
</feature>
<evidence type="ECO:0000313" key="6">
    <source>
        <dbReference type="Proteomes" id="UP001230289"/>
    </source>
</evidence>
<dbReference type="InterPro" id="IPR027383">
    <property type="entry name" value="Znf_put"/>
</dbReference>
<evidence type="ECO:0000313" key="5">
    <source>
        <dbReference type="EMBL" id="MDQ4213952.1"/>
    </source>
</evidence>
<dbReference type="Proteomes" id="UP001230289">
    <property type="component" value="Unassembled WGS sequence"/>
</dbReference>
<feature type="transmembrane region" description="Helical" evidence="3">
    <location>
        <begin position="92"/>
        <end position="115"/>
    </location>
</feature>
<evidence type="ECO:0000256" key="2">
    <source>
        <dbReference type="ARBA" id="ARBA00023163"/>
    </source>
</evidence>
<keyword evidence="3" id="KW-0472">Membrane</keyword>
<keyword evidence="6" id="KW-1185">Reference proteome</keyword>
<organism evidence="5 6">
    <name type="scientific">Microbacterium capsulatum</name>
    <dbReference type="NCBI Taxonomy" id="3041921"/>
    <lineage>
        <taxon>Bacteria</taxon>
        <taxon>Bacillati</taxon>
        <taxon>Actinomycetota</taxon>
        <taxon>Actinomycetes</taxon>
        <taxon>Micrococcales</taxon>
        <taxon>Microbacteriaceae</taxon>
        <taxon>Microbacterium</taxon>
    </lineage>
</organism>
<protein>
    <submittedName>
        <fullName evidence="5">Zf-HC2 domain-containing protein</fullName>
    </submittedName>
</protein>
<keyword evidence="3" id="KW-1133">Transmembrane helix</keyword>
<keyword evidence="1" id="KW-0805">Transcription regulation</keyword>
<dbReference type="EMBL" id="JAVFCB010000004">
    <property type="protein sequence ID" value="MDQ4213952.1"/>
    <property type="molecule type" value="Genomic_DNA"/>
</dbReference>
<evidence type="ECO:0000256" key="1">
    <source>
        <dbReference type="ARBA" id="ARBA00023015"/>
    </source>
</evidence>
<gene>
    <name evidence="5" type="ORF">RBR11_08490</name>
</gene>
<dbReference type="RefSeq" id="WP_308488891.1">
    <property type="nucleotide sequence ID" value="NZ_JAVFCB010000004.1"/>
</dbReference>
<keyword evidence="2" id="KW-0804">Transcription</keyword>
<proteinExistence type="predicted"/>
<dbReference type="InterPro" id="IPR041916">
    <property type="entry name" value="Anti_sigma_zinc_sf"/>
</dbReference>
<sequence>MNAQHERFETWDAAYALGALPTSERAEYEAHLAHCAACRSAVAELGPAVALLSRLSAEDAERIDEPVDEAPSDAPIRLLQAARTRRRNRRRALWWGAGAAAAVAIAVPLSLALLAPRPAVSVELEGAAYVHATASVSFTPVPWGTRLDMECAYDSGSPVAKGAYALVLVAADGTTIPLSTWNVTPGATARLSAGTAERMSDIRTVEIRDPSGTVVLSRDLR</sequence>
<evidence type="ECO:0000259" key="4">
    <source>
        <dbReference type="Pfam" id="PF13490"/>
    </source>
</evidence>
<reference evidence="5 6" key="1">
    <citation type="submission" date="2023-08" db="EMBL/GenBank/DDBJ databases">
        <title>Microbacterium sp. nov., isolated from a waste landfill.</title>
        <authorList>
            <person name="Wen W."/>
        </authorList>
    </citation>
    <scope>NUCLEOTIDE SEQUENCE [LARGE SCALE GENOMIC DNA]</scope>
    <source>
        <strain evidence="5 6">ASV81</strain>
    </source>
</reference>
<keyword evidence="3" id="KW-0812">Transmembrane</keyword>
<comment type="caution">
    <text evidence="5">The sequence shown here is derived from an EMBL/GenBank/DDBJ whole genome shotgun (WGS) entry which is preliminary data.</text>
</comment>
<name>A0ABU0XGC5_9MICO</name>
<accession>A0ABU0XGC5</accession>